<dbReference type="AlphaFoldDB" id="A0A914HV95"/>
<protein>
    <submittedName>
        <fullName evidence="2">Uncharacterized protein</fullName>
    </submittedName>
</protein>
<dbReference type="Proteomes" id="UP000887572">
    <property type="component" value="Unplaced"/>
</dbReference>
<keyword evidence="1" id="KW-1185">Reference proteome</keyword>
<proteinExistence type="predicted"/>
<accession>A0A914HV95</accession>
<name>A0A914HV95_GLORO</name>
<dbReference type="WBParaSite" id="Gr19_v10_g4491.t1">
    <property type="protein sequence ID" value="Gr19_v10_g4491.t1"/>
    <property type="gene ID" value="Gr19_v10_g4491"/>
</dbReference>
<organism evidence="1 2">
    <name type="scientific">Globodera rostochiensis</name>
    <name type="common">Golden nematode worm</name>
    <name type="synonym">Heterodera rostochiensis</name>
    <dbReference type="NCBI Taxonomy" id="31243"/>
    <lineage>
        <taxon>Eukaryota</taxon>
        <taxon>Metazoa</taxon>
        <taxon>Ecdysozoa</taxon>
        <taxon>Nematoda</taxon>
        <taxon>Chromadorea</taxon>
        <taxon>Rhabditida</taxon>
        <taxon>Tylenchina</taxon>
        <taxon>Tylenchomorpha</taxon>
        <taxon>Tylenchoidea</taxon>
        <taxon>Heteroderidae</taxon>
        <taxon>Heteroderinae</taxon>
        <taxon>Globodera</taxon>
    </lineage>
</organism>
<evidence type="ECO:0000313" key="1">
    <source>
        <dbReference type="Proteomes" id="UP000887572"/>
    </source>
</evidence>
<sequence>MGDNGPIISEESGGITTNYTLLEALAIPIPDNLESFGQITVKYFDQNVLEFLHQISGLFQKELVVELRLNSNNADVIRQLWALLQDNIWGLIIDDASLALLRQHVSPSVLCNTLNLCKIKTTGIVPEIPNSDNENSSDSQELFKWLHGAEFGRPMHLKCATLSEQGDTAFRQATTPALYIFDLGELSPAETIIGRFPMENTIGEQMTLTDLDGDSAFYVLKRGPADERIGTMDEWGPGDLENAEENFLILDVDDALMGHFAPL</sequence>
<evidence type="ECO:0000313" key="2">
    <source>
        <dbReference type="WBParaSite" id="Gr19_v10_g4491.t1"/>
    </source>
</evidence>
<reference evidence="2" key="1">
    <citation type="submission" date="2022-11" db="UniProtKB">
        <authorList>
            <consortium name="WormBaseParasite"/>
        </authorList>
    </citation>
    <scope>IDENTIFICATION</scope>
</reference>